<dbReference type="Proteomes" id="UP001448207">
    <property type="component" value="Unassembled WGS sequence"/>
</dbReference>
<dbReference type="SUPFAM" id="SSF56672">
    <property type="entry name" value="DNA/RNA polymerases"/>
    <property type="match status" value="1"/>
</dbReference>
<comment type="caution">
    <text evidence="1">The sequence shown here is derived from an EMBL/GenBank/DDBJ whole genome shotgun (WGS) entry which is preliminary data.</text>
</comment>
<gene>
    <name evidence="1" type="ORF">J3Q64DRAFT_1882681</name>
</gene>
<evidence type="ECO:0000313" key="1">
    <source>
        <dbReference type="EMBL" id="KAL0089017.1"/>
    </source>
</evidence>
<name>A0ABR3B444_PHYBL</name>
<sequence>MVIEEDESIIDYGTRFQKACHEGNIQDSNHLAMRFLSSLTSNLSANVKLAWFASHSKMPQLVKQELTLASSIAAVKPSNTDAIEHITSMLEHVSFVEEYLVFAEKNQTSKRLRQSVSLEVTYANGHNFTHSFELMETNESDNDLILGQDIMPKLGIALAGVAIDWNTKNISQSSQTYQRQYPLQYTLRPVIDEVVNNWLNEGTIVRALVNTAWNSSLTLADKKDTHKATKQKKKSVWIYVT</sequence>
<dbReference type="InterPro" id="IPR043502">
    <property type="entry name" value="DNA/RNA_pol_sf"/>
</dbReference>
<evidence type="ECO:0000313" key="2">
    <source>
        <dbReference type="Proteomes" id="UP001448207"/>
    </source>
</evidence>
<reference evidence="1 2" key="1">
    <citation type="submission" date="2024-04" db="EMBL/GenBank/DDBJ databases">
        <title>Symmetric and asymmetric DNA N6-adenine methylation regulates different biological responses in Mucorales.</title>
        <authorList>
            <consortium name="Lawrence Berkeley National Laboratory"/>
            <person name="Lax C."/>
            <person name="Mondo S.J."/>
            <person name="Osorio-Concepcion M."/>
            <person name="Muszewska A."/>
            <person name="Corrochano-Luque M."/>
            <person name="Gutierrez G."/>
            <person name="Riley R."/>
            <person name="Lipzen A."/>
            <person name="Guo J."/>
            <person name="Hundley H."/>
            <person name="Amirebrahimi M."/>
            <person name="Ng V."/>
            <person name="Lorenzo-Gutierrez D."/>
            <person name="Binder U."/>
            <person name="Yang J."/>
            <person name="Song Y."/>
            <person name="Canovas D."/>
            <person name="Navarro E."/>
            <person name="Freitag M."/>
            <person name="Gabaldon T."/>
            <person name="Grigoriev I.V."/>
            <person name="Corrochano L.M."/>
            <person name="Nicolas F.E."/>
            <person name="Garre V."/>
        </authorList>
    </citation>
    <scope>NUCLEOTIDE SEQUENCE [LARGE SCALE GENOMIC DNA]</scope>
    <source>
        <strain evidence="1 2">L51</strain>
    </source>
</reference>
<keyword evidence="2" id="KW-1185">Reference proteome</keyword>
<accession>A0ABR3B444</accession>
<proteinExistence type="predicted"/>
<organism evidence="1 2">
    <name type="scientific">Phycomyces blakesleeanus</name>
    <dbReference type="NCBI Taxonomy" id="4837"/>
    <lineage>
        <taxon>Eukaryota</taxon>
        <taxon>Fungi</taxon>
        <taxon>Fungi incertae sedis</taxon>
        <taxon>Mucoromycota</taxon>
        <taxon>Mucoromycotina</taxon>
        <taxon>Mucoromycetes</taxon>
        <taxon>Mucorales</taxon>
        <taxon>Phycomycetaceae</taxon>
        <taxon>Phycomyces</taxon>
    </lineage>
</organism>
<evidence type="ECO:0008006" key="3">
    <source>
        <dbReference type="Google" id="ProtNLM"/>
    </source>
</evidence>
<protein>
    <recommendedName>
        <fullName evidence="3">Retrotransposon gag domain-containing protein</fullName>
    </recommendedName>
</protein>
<dbReference type="Gene3D" id="3.10.10.10">
    <property type="entry name" value="HIV Type 1 Reverse Transcriptase, subunit A, domain 1"/>
    <property type="match status" value="1"/>
</dbReference>
<dbReference type="EMBL" id="JBCLYO010000005">
    <property type="protein sequence ID" value="KAL0089017.1"/>
    <property type="molecule type" value="Genomic_DNA"/>
</dbReference>